<dbReference type="AlphaFoldDB" id="A0A0A8YZN4"/>
<dbReference type="InterPro" id="IPR048386">
    <property type="entry name" value="Med15_C"/>
</dbReference>
<dbReference type="GO" id="GO:0031490">
    <property type="term" value="F:chromatin DNA binding"/>
    <property type="evidence" value="ECO:0007669"/>
    <property type="project" value="InterPro"/>
</dbReference>
<feature type="domain" description="ARC105/Med15 mediator subunit C-terminal" evidence="1">
    <location>
        <begin position="2"/>
        <end position="67"/>
    </location>
</feature>
<reference evidence="2" key="2">
    <citation type="journal article" date="2015" name="Data Brief">
        <title>Shoot transcriptome of the giant reed, Arundo donax.</title>
        <authorList>
            <person name="Barrero R.A."/>
            <person name="Guerrero F.D."/>
            <person name="Moolhuijzen P."/>
            <person name="Goolsby J.A."/>
            <person name="Tidwell J."/>
            <person name="Bellgard S.E."/>
            <person name="Bellgard M.I."/>
        </authorList>
    </citation>
    <scope>NUCLEOTIDE SEQUENCE</scope>
    <source>
        <tissue evidence="2">Shoot tissue taken approximately 20 cm above the soil surface</tissue>
    </source>
</reference>
<dbReference type="GO" id="GO:0003713">
    <property type="term" value="F:transcription coactivator activity"/>
    <property type="evidence" value="ECO:0007669"/>
    <property type="project" value="InterPro"/>
</dbReference>
<name>A0A0A8YZN4_ARUDO</name>
<dbReference type="PANTHER" id="PTHR33137:SF10">
    <property type="entry name" value="EXPRESSED PROTEIN"/>
    <property type="match status" value="1"/>
</dbReference>
<dbReference type="EMBL" id="GBRH01265874">
    <property type="protein sequence ID" value="JAD32021.1"/>
    <property type="molecule type" value="Transcribed_RNA"/>
</dbReference>
<evidence type="ECO:0000313" key="2">
    <source>
        <dbReference type="EMBL" id="JAD32021.1"/>
    </source>
</evidence>
<proteinExistence type="predicted"/>
<protein>
    <recommendedName>
        <fullName evidence="1">ARC105/Med15 mediator subunit C-terminal domain-containing protein</fullName>
    </recommendedName>
</protein>
<dbReference type="InterPro" id="IPR044661">
    <property type="entry name" value="MED15a/b/c-like"/>
</dbReference>
<dbReference type="Pfam" id="PF21539">
    <property type="entry name" value="Med15_C"/>
    <property type="match status" value="1"/>
</dbReference>
<reference evidence="2" key="1">
    <citation type="submission" date="2014-09" db="EMBL/GenBank/DDBJ databases">
        <authorList>
            <person name="Magalhaes I.L.F."/>
            <person name="Oliveira U."/>
            <person name="Santos F.R."/>
            <person name="Vidigal T.H.D.A."/>
            <person name="Brescovit A.D."/>
            <person name="Santos A.J."/>
        </authorList>
    </citation>
    <scope>NUCLEOTIDE SEQUENCE</scope>
    <source>
        <tissue evidence="2">Shoot tissue taken approximately 20 cm above the soil surface</tissue>
    </source>
</reference>
<dbReference type="PANTHER" id="PTHR33137">
    <property type="entry name" value="MEDIATOR OF RNA POLYMERASE II TRANSCRIPTION SUBUNIT 15A-RELATED"/>
    <property type="match status" value="1"/>
</dbReference>
<organism evidence="2">
    <name type="scientific">Arundo donax</name>
    <name type="common">Giant reed</name>
    <name type="synonym">Donax arundinaceus</name>
    <dbReference type="NCBI Taxonomy" id="35708"/>
    <lineage>
        <taxon>Eukaryota</taxon>
        <taxon>Viridiplantae</taxon>
        <taxon>Streptophyta</taxon>
        <taxon>Embryophyta</taxon>
        <taxon>Tracheophyta</taxon>
        <taxon>Spermatophyta</taxon>
        <taxon>Magnoliopsida</taxon>
        <taxon>Liliopsida</taxon>
        <taxon>Poales</taxon>
        <taxon>Poaceae</taxon>
        <taxon>PACMAD clade</taxon>
        <taxon>Arundinoideae</taxon>
        <taxon>Arundineae</taxon>
        <taxon>Arundo</taxon>
    </lineage>
</organism>
<evidence type="ECO:0000259" key="1">
    <source>
        <dbReference type="Pfam" id="PF21539"/>
    </source>
</evidence>
<accession>A0A0A8YZN4</accession>
<sequence>MPVTLLVAADYPESSPVIFGDGGGDQPRTNFSCISGAVDAAFRRALRELPEPRSIKETARVWATCVRRAVTEFAQLRGGGTMCSSLNRWESCVGA</sequence>